<dbReference type="Gene3D" id="1.10.3720.10">
    <property type="entry name" value="MetI-like"/>
    <property type="match status" value="1"/>
</dbReference>
<reference evidence="12 13" key="1">
    <citation type="submission" date="2016-10" db="EMBL/GenBank/DDBJ databases">
        <title>Complete Genome Sequence of Peptococcaceae strain DCMF.</title>
        <authorList>
            <person name="Edwards R.J."/>
            <person name="Holland S.I."/>
            <person name="Deshpande N.P."/>
            <person name="Wong Y.K."/>
            <person name="Ertan H."/>
            <person name="Manefield M."/>
            <person name="Russell T.L."/>
            <person name="Lee M.J."/>
        </authorList>
    </citation>
    <scope>NUCLEOTIDE SEQUENCE [LARGE SCALE GENOMIC DNA]</scope>
    <source>
        <strain evidence="12 13">DCMF</strain>
    </source>
</reference>
<keyword evidence="13" id="KW-1185">Reference proteome</keyword>
<dbReference type="Proteomes" id="UP000323521">
    <property type="component" value="Chromosome"/>
</dbReference>
<dbReference type="PROSITE" id="PS50928">
    <property type="entry name" value="ABC_TM1"/>
    <property type="match status" value="1"/>
</dbReference>
<feature type="transmembrane region" description="Helical" evidence="9">
    <location>
        <begin position="15"/>
        <end position="35"/>
    </location>
</feature>
<evidence type="ECO:0000313" key="13">
    <source>
        <dbReference type="Proteomes" id="UP000323521"/>
    </source>
</evidence>
<feature type="transmembrane region" description="Helical" evidence="9">
    <location>
        <begin position="197"/>
        <end position="216"/>
    </location>
</feature>
<feature type="domain" description="ABC transmembrane type-1" evidence="11">
    <location>
        <begin position="9"/>
        <end position="213"/>
    </location>
</feature>
<evidence type="ECO:0000256" key="6">
    <source>
        <dbReference type="ARBA" id="ARBA00022692"/>
    </source>
</evidence>
<keyword evidence="8 9" id="KW-0472">Membrane</keyword>
<dbReference type="OrthoDB" id="9795403at2"/>
<evidence type="ECO:0000256" key="1">
    <source>
        <dbReference type="ARBA" id="ARBA00004651"/>
    </source>
</evidence>
<accession>A0A3G1KR21</accession>
<dbReference type="NCBIfam" id="TIGR02141">
    <property type="entry name" value="modB_ABC"/>
    <property type="match status" value="1"/>
</dbReference>
<keyword evidence="3 9" id="KW-0813">Transport</keyword>
<dbReference type="AlphaFoldDB" id="A0A3G1KR21"/>
<gene>
    <name evidence="12" type="ORF">DCMF_09170</name>
</gene>
<evidence type="ECO:0000256" key="8">
    <source>
        <dbReference type="ARBA" id="ARBA00023136"/>
    </source>
</evidence>
<dbReference type="Pfam" id="PF00528">
    <property type="entry name" value="BPD_transp_1"/>
    <property type="match status" value="1"/>
</dbReference>
<keyword evidence="5 10" id="KW-0500">Molybdenum</keyword>
<dbReference type="GO" id="GO:0005886">
    <property type="term" value="C:plasma membrane"/>
    <property type="evidence" value="ECO:0007669"/>
    <property type="project" value="UniProtKB-SubCell"/>
</dbReference>
<evidence type="ECO:0000256" key="10">
    <source>
        <dbReference type="RuleBase" id="RU365097"/>
    </source>
</evidence>
<feature type="transmembrane region" description="Helical" evidence="9">
    <location>
        <begin position="88"/>
        <end position="106"/>
    </location>
</feature>
<proteinExistence type="inferred from homology"/>
<dbReference type="InterPro" id="IPR049783">
    <property type="entry name" value="ABC_perm_TupB-like"/>
</dbReference>
<evidence type="ECO:0000256" key="3">
    <source>
        <dbReference type="ARBA" id="ARBA00022448"/>
    </source>
</evidence>
<dbReference type="PANTHER" id="PTHR30183:SF3">
    <property type="entry name" value="MOLYBDENUM TRANSPORT SYSTEM PERMEASE PROTEIN MODB"/>
    <property type="match status" value="1"/>
</dbReference>
<comment type="subcellular location">
    <subcellularLocation>
        <location evidence="1 9">Cell membrane</location>
        <topology evidence="1 9">Multi-pass membrane protein</topology>
    </subcellularLocation>
</comment>
<comment type="similarity">
    <text evidence="2 10">Belongs to the binding-protein-dependent transport system permease family. CysTW subfamily.</text>
</comment>
<dbReference type="SUPFAM" id="SSF161098">
    <property type="entry name" value="MetI-like"/>
    <property type="match status" value="1"/>
</dbReference>
<dbReference type="InterPro" id="IPR011867">
    <property type="entry name" value="ModB_ABC"/>
</dbReference>
<evidence type="ECO:0000256" key="9">
    <source>
        <dbReference type="RuleBase" id="RU363032"/>
    </source>
</evidence>
<protein>
    <recommendedName>
        <fullName evidence="10">Molybdenum transport system permease</fullName>
    </recommendedName>
</protein>
<organism evidence="12 13">
    <name type="scientific">Formimonas warabiya</name>
    <dbReference type="NCBI Taxonomy" id="1761012"/>
    <lineage>
        <taxon>Bacteria</taxon>
        <taxon>Bacillati</taxon>
        <taxon>Bacillota</taxon>
        <taxon>Clostridia</taxon>
        <taxon>Eubacteriales</taxon>
        <taxon>Peptococcaceae</taxon>
        <taxon>Candidatus Formimonas</taxon>
    </lineage>
</organism>
<dbReference type="InterPro" id="IPR035906">
    <property type="entry name" value="MetI-like_sf"/>
</dbReference>
<evidence type="ECO:0000256" key="7">
    <source>
        <dbReference type="ARBA" id="ARBA00022989"/>
    </source>
</evidence>
<keyword evidence="7 9" id="KW-1133">Transmembrane helix</keyword>
<dbReference type="EMBL" id="CP017634">
    <property type="protein sequence ID" value="ATW24919.1"/>
    <property type="molecule type" value="Genomic_DNA"/>
</dbReference>
<evidence type="ECO:0000256" key="4">
    <source>
        <dbReference type="ARBA" id="ARBA00022475"/>
    </source>
</evidence>
<evidence type="ECO:0000313" key="12">
    <source>
        <dbReference type="EMBL" id="ATW24919.1"/>
    </source>
</evidence>
<sequence>MTDLDFRPLLLSLKVSTLATFFIILIGTPIGFVLARAKFKGKSILDSLFTLPLVLPPTVLGYYLLVAIGRQSPLGKLLENQFGINLVFTWQAAVIAAFFTSFPLLVRSAKAAFAAIDPNMENAARTLGRSELSIFFTVTIPLAWKGLMAGVVLAFARALGDFGTTMMVAGNIPGKTQTMPIAIYDAVIAGNTGQANVLVLVMTLTAIIIIIVLNTVEQKY</sequence>
<evidence type="ECO:0000256" key="2">
    <source>
        <dbReference type="ARBA" id="ARBA00007069"/>
    </source>
</evidence>
<keyword evidence="6 9" id="KW-0812">Transmembrane</keyword>
<evidence type="ECO:0000256" key="5">
    <source>
        <dbReference type="ARBA" id="ARBA00022505"/>
    </source>
</evidence>
<name>A0A3G1KR21_FORW1</name>
<dbReference type="GO" id="GO:0015098">
    <property type="term" value="F:molybdate ion transmembrane transporter activity"/>
    <property type="evidence" value="ECO:0007669"/>
    <property type="project" value="UniProtKB-UniRule"/>
</dbReference>
<dbReference type="KEGG" id="fwa:DCMF_09170"/>
<dbReference type="InterPro" id="IPR000515">
    <property type="entry name" value="MetI-like"/>
</dbReference>
<evidence type="ECO:0000259" key="11">
    <source>
        <dbReference type="PROSITE" id="PS50928"/>
    </source>
</evidence>
<keyword evidence="4 10" id="KW-1003">Cell membrane</keyword>
<comment type="function">
    <text evidence="10">Part of the binding-protein-dependent transport system for molybdenum; probably responsible for the translocation of the substrate across the membrane.</text>
</comment>
<dbReference type="CDD" id="cd06261">
    <property type="entry name" value="TM_PBP2"/>
    <property type="match status" value="1"/>
</dbReference>
<dbReference type="NCBIfam" id="NF038017">
    <property type="entry name" value="ABC_perm1"/>
    <property type="match status" value="1"/>
</dbReference>
<dbReference type="PANTHER" id="PTHR30183">
    <property type="entry name" value="MOLYBDENUM TRANSPORT SYSTEM PERMEASE PROTEIN MODB"/>
    <property type="match status" value="1"/>
</dbReference>
<feature type="transmembrane region" description="Helical" evidence="9">
    <location>
        <begin position="47"/>
        <end position="68"/>
    </location>
</feature>
<feature type="transmembrane region" description="Helical" evidence="9">
    <location>
        <begin position="134"/>
        <end position="156"/>
    </location>
</feature>